<dbReference type="STRING" id="570521.SAMN04488508_104309"/>
<evidence type="ECO:0000313" key="3">
    <source>
        <dbReference type="EMBL" id="SHI97604.1"/>
    </source>
</evidence>
<sequence>MKIYSSTYIALLITSFTFSCPIQAQYSLMDHQKNKDIQLIGNEKHSFEVQLKKEDFIEFQIEQKDVNLQVLVLSQQMDTLQIINTNNTKNDIEIVQFQAIDPGTYTFQISSHIPEYLSDSDLLSHIENINGAFQFNEPRIFSKGEYIKKMSIEDAQRDAVISWINTNSTPLNGVRAETGLEDFSSLKTILEDKKVIGLGETSHGTKEMFQMKHRFLEFLVKEMGFRTFAIEASHIGCRPINDYVLYGKSNSRDALSSQGFWVWDTEEVVDMIEWMRKYNAEVSDDKKVQFVGIDTQVKALELAYDNINTFLSKTKINTKIKEQVDSLFVKLSTSINYKDISSQRNKLYELLSKLVLHKTKLVHNSSISEYENVIADFRKVLQGVESNDRKLQKNTSTYSIRDEFMAQTVLEISQKQPGRKIVIWAHNGHISKNSKEKVNGYPNPLGSALARYFGDDYYAIGFSTYQGSFQAMNYLPREKKYTGVIPFQIPPALEGSLDWYFAQSKNDIFFIDLNESNSSSPAIKNFLNKKLEMYYAGASWSKDYTHASKQRIVPVKTFDGMIFIQETSSANLTPNGKKEVMRRLQNKRLQKKS</sequence>
<dbReference type="Gene3D" id="1.20.1440.30">
    <property type="entry name" value="Biosynthetic Protein domain"/>
    <property type="match status" value="1"/>
</dbReference>
<comment type="subunit">
    <text evidence="1">Homohexamer.</text>
</comment>
<dbReference type="SUPFAM" id="SSF75138">
    <property type="entry name" value="HprK N-terminal domain-like"/>
    <property type="match status" value="1"/>
</dbReference>
<evidence type="ECO:0000256" key="1">
    <source>
        <dbReference type="ARBA" id="ARBA00011643"/>
    </source>
</evidence>
<organism evidence="3 4">
    <name type="scientific">Aquimarina spongiae</name>
    <dbReference type="NCBI Taxonomy" id="570521"/>
    <lineage>
        <taxon>Bacteria</taxon>
        <taxon>Pseudomonadati</taxon>
        <taxon>Bacteroidota</taxon>
        <taxon>Flavobacteriia</taxon>
        <taxon>Flavobacteriales</taxon>
        <taxon>Flavobacteriaceae</taxon>
        <taxon>Aquimarina</taxon>
    </lineage>
</organism>
<evidence type="ECO:0000313" key="4">
    <source>
        <dbReference type="Proteomes" id="UP000184432"/>
    </source>
</evidence>
<dbReference type="CDD" id="cd14728">
    <property type="entry name" value="Ere-like"/>
    <property type="match status" value="1"/>
</dbReference>
<protein>
    <submittedName>
        <fullName evidence="3">Erythromycin esterase</fullName>
    </submittedName>
</protein>
<dbReference type="OrthoDB" id="9810066at2"/>
<dbReference type="Gene3D" id="3.30.1870.10">
    <property type="entry name" value="EreA-like, domain 2"/>
    <property type="match status" value="1"/>
</dbReference>
<name>A0A1M6FIU9_9FLAO</name>
<evidence type="ECO:0000256" key="2">
    <source>
        <dbReference type="SAM" id="SignalP"/>
    </source>
</evidence>
<proteinExistence type="predicted"/>
<feature type="signal peptide" evidence="2">
    <location>
        <begin position="1"/>
        <end position="24"/>
    </location>
</feature>
<dbReference type="Pfam" id="PF05139">
    <property type="entry name" value="Erythro_esteras"/>
    <property type="match status" value="1"/>
</dbReference>
<accession>A0A1M6FIU9</accession>
<dbReference type="PANTHER" id="PTHR31299:SF0">
    <property type="entry name" value="ESTERASE, PUTATIVE (AFU_ORTHOLOGUE AFUA_1G05850)-RELATED"/>
    <property type="match status" value="1"/>
</dbReference>
<dbReference type="GO" id="GO:0046677">
    <property type="term" value="P:response to antibiotic"/>
    <property type="evidence" value="ECO:0007669"/>
    <property type="project" value="InterPro"/>
</dbReference>
<dbReference type="AlphaFoldDB" id="A0A1M6FIU9"/>
<dbReference type="InterPro" id="IPR052036">
    <property type="entry name" value="Hydrolase/PRTase-associated"/>
</dbReference>
<gene>
    <name evidence="3" type="ORF">SAMN04488508_104309</name>
</gene>
<keyword evidence="2" id="KW-0732">Signal</keyword>
<dbReference type="Proteomes" id="UP000184432">
    <property type="component" value="Unassembled WGS sequence"/>
</dbReference>
<dbReference type="PANTHER" id="PTHR31299">
    <property type="entry name" value="ESTERASE, PUTATIVE (AFU_ORTHOLOGUE AFUA_1G05850)-RELATED"/>
    <property type="match status" value="1"/>
</dbReference>
<dbReference type="RefSeq" id="WP_073316121.1">
    <property type="nucleotide sequence ID" value="NZ_FQYP01000004.1"/>
</dbReference>
<dbReference type="PROSITE" id="PS51257">
    <property type="entry name" value="PROKAR_LIPOPROTEIN"/>
    <property type="match status" value="1"/>
</dbReference>
<dbReference type="InterPro" id="IPR028979">
    <property type="entry name" value="Ser_kin/Pase_Hpr-like_N_sf"/>
</dbReference>
<feature type="chain" id="PRO_5012522606" evidence="2">
    <location>
        <begin position="25"/>
        <end position="593"/>
    </location>
</feature>
<dbReference type="Gene3D" id="3.40.1660.10">
    <property type="entry name" value="EreA-like (biosynthetic domain)"/>
    <property type="match status" value="1"/>
</dbReference>
<dbReference type="InterPro" id="IPR007815">
    <property type="entry name" value="Emycin_Estase"/>
</dbReference>
<dbReference type="EMBL" id="FQYP01000004">
    <property type="protein sequence ID" value="SHI97604.1"/>
    <property type="molecule type" value="Genomic_DNA"/>
</dbReference>
<reference evidence="4" key="1">
    <citation type="submission" date="2016-11" db="EMBL/GenBank/DDBJ databases">
        <authorList>
            <person name="Varghese N."/>
            <person name="Submissions S."/>
        </authorList>
    </citation>
    <scope>NUCLEOTIDE SEQUENCE [LARGE SCALE GENOMIC DNA]</scope>
    <source>
        <strain evidence="4">DSM 22623</strain>
    </source>
</reference>
<dbReference type="SUPFAM" id="SSF159501">
    <property type="entry name" value="EreA/ChaN-like"/>
    <property type="match status" value="1"/>
</dbReference>
<keyword evidence="4" id="KW-1185">Reference proteome</keyword>